<organism evidence="1 2">
    <name type="scientific">Microlunatus sagamiharensis</name>
    <dbReference type="NCBI Taxonomy" id="546874"/>
    <lineage>
        <taxon>Bacteria</taxon>
        <taxon>Bacillati</taxon>
        <taxon>Actinomycetota</taxon>
        <taxon>Actinomycetes</taxon>
        <taxon>Propionibacteriales</taxon>
        <taxon>Propionibacteriaceae</taxon>
        <taxon>Microlunatus</taxon>
    </lineage>
</organism>
<evidence type="ECO:0000313" key="1">
    <source>
        <dbReference type="EMBL" id="SDU90662.1"/>
    </source>
</evidence>
<keyword evidence="2" id="KW-1185">Reference proteome</keyword>
<dbReference type="STRING" id="546874.SAMN04488544_1771"/>
<dbReference type="Proteomes" id="UP000198825">
    <property type="component" value="Chromosome I"/>
</dbReference>
<reference evidence="2" key="1">
    <citation type="submission" date="2016-10" db="EMBL/GenBank/DDBJ databases">
        <authorList>
            <person name="Varghese N."/>
            <person name="Submissions S."/>
        </authorList>
    </citation>
    <scope>NUCLEOTIDE SEQUENCE [LARGE SCALE GENOMIC DNA]</scope>
    <source>
        <strain evidence="2">DSM 21743</strain>
    </source>
</reference>
<sequence>MSAGLPGQDSGLGLGVRLFHAVRLWLGSALSPDHD</sequence>
<proteinExistence type="predicted"/>
<gene>
    <name evidence="1" type="ORF">SAMN04488544_1771</name>
</gene>
<protein>
    <submittedName>
        <fullName evidence="1">Uncharacterized protein</fullName>
    </submittedName>
</protein>
<evidence type="ECO:0000313" key="2">
    <source>
        <dbReference type="Proteomes" id="UP000198825"/>
    </source>
</evidence>
<accession>A0A1H2MC13</accession>
<dbReference type="EMBL" id="LT629799">
    <property type="protein sequence ID" value="SDU90662.1"/>
    <property type="molecule type" value="Genomic_DNA"/>
</dbReference>
<dbReference type="AlphaFoldDB" id="A0A1H2MC13"/>
<name>A0A1H2MC13_9ACTN</name>